<keyword evidence="2" id="KW-1185">Reference proteome</keyword>
<accession>A0ABQ9IB58</accession>
<comment type="caution">
    <text evidence="1">The sequence shown here is derived from an EMBL/GenBank/DDBJ whole genome shotgun (WGS) entry which is preliminary data.</text>
</comment>
<gene>
    <name evidence="1" type="ORF">PR048_006511</name>
</gene>
<name>A0ABQ9IB58_9NEOP</name>
<protein>
    <recommendedName>
        <fullName evidence="3">Secreted protein</fullName>
    </recommendedName>
</protein>
<evidence type="ECO:0000313" key="2">
    <source>
        <dbReference type="Proteomes" id="UP001159363"/>
    </source>
</evidence>
<sequence>MTFACYVNLRLVLLVSLEVLIGERRSSILLIGEAILLACVAAVRYTYLTVSPLCCSFSACGEVLATLAKNRQCILPFHFITEDPFQQSVLDPPIPYALLLLNIYQTTPSTCVVPRWLSAVPSFVSTKPARITIAQELHVLSDVTRRHCLWRGVRRGSRAAGAQATRNIDHDDGRGDAFSFLATWQGRHRLWWFLAGRSQILDPRTSLLPDKMKLRYDHRWWIGDWAARARGGEKGETECVPNWFDPVVVLAINTVTRTPFLSWSRTSAAEGQFAFLWTFFGRSTLYC</sequence>
<dbReference type="EMBL" id="JARBHB010000002">
    <property type="protein sequence ID" value="KAJ8893910.1"/>
    <property type="molecule type" value="Genomic_DNA"/>
</dbReference>
<organism evidence="1 2">
    <name type="scientific">Dryococelus australis</name>
    <dbReference type="NCBI Taxonomy" id="614101"/>
    <lineage>
        <taxon>Eukaryota</taxon>
        <taxon>Metazoa</taxon>
        <taxon>Ecdysozoa</taxon>
        <taxon>Arthropoda</taxon>
        <taxon>Hexapoda</taxon>
        <taxon>Insecta</taxon>
        <taxon>Pterygota</taxon>
        <taxon>Neoptera</taxon>
        <taxon>Polyneoptera</taxon>
        <taxon>Phasmatodea</taxon>
        <taxon>Verophasmatodea</taxon>
        <taxon>Anareolatae</taxon>
        <taxon>Phasmatidae</taxon>
        <taxon>Eurycanthinae</taxon>
        <taxon>Dryococelus</taxon>
    </lineage>
</organism>
<proteinExistence type="predicted"/>
<evidence type="ECO:0008006" key="3">
    <source>
        <dbReference type="Google" id="ProtNLM"/>
    </source>
</evidence>
<reference evidence="1 2" key="1">
    <citation type="submission" date="2023-02" db="EMBL/GenBank/DDBJ databases">
        <title>LHISI_Scaffold_Assembly.</title>
        <authorList>
            <person name="Stuart O.P."/>
            <person name="Cleave R."/>
            <person name="Magrath M.J.L."/>
            <person name="Mikheyev A.S."/>
        </authorList>
    </citation>
    <scope>NUCLEOTIDE SEQUENCE [LARGE SCALE GENOMIC DNA]</scope>
    <source>
        <strain evidence="1">Daus_M_001</strain>
        <tissue evidence="1">Leg muscle</tissue>
    </source>
</reference>
<dbReference type="Proteomes" id="UP001159363">
    <property type="component" value="Chromosome 2"/>
</dbReference>
<evidence type="ECO:0000313" key="1">
    <source>
        <dbReference type="EMBL" id="KAJ8893910.1"/>
    </source>
</evidence>